<dbReference type="Proteomes" id="UP000271624">
    <property type="component" value="Unassembled WGS sequence"/>
</dbReference>
<proteinExistence type="predicted"/>
<reference evidence="1" key="1">
    <citation type="submission" date="2018-12" db="EMBL/GenBank/DDBJ databases">
        <authorList>
            <person name="Will S."/>
            <person name="Neumann-Schaal M."/>
            <person name="Henke P."/>
        </authorList>
    </citation>
    <scope>NUCLEOTIDE SEQUENCE</scope>
    <source>
        <strain evidence="1">PCC 7102</strain>
    </source>
</reference>
<dbReference type="EMBL" id="RSCL01000012">
    <property type="protein sequence ID" value="RUT03837.1"/>
    <property type="molecule type" value="Genomic_DNA"/>
</dbReference>
<evidence type="ECO:0000313" key="2">
    <source>
        <dbReference type="Proteomes" id="UP000271624"/>
    </source>
</evidence>
<accession>A0A3S1D5E0</accession>
<dbReference type="OrthoDB" id="512624at2"/>
<organism evidence="1 2">
    <name type="scientific">Dulcicalothrix desertica PCC 7102</name>
    <dbReference type="NCBI Taxonomy" id="232991"/>
    <lineage>
        <taxon>Bacteria</taxon>
        <taxon>Bacillati</taxon>
        <taxon>Cyanobacteriota</taxon>
        <taxon>Cyanophyceae</taxon>
        <taxon>Nostocales</taxon>
        <taxon>Calotrichaceae</taxon>
        <taxon>Dulcicalothrix</taxon>
    </lineage>
</organism>
<evidence type="ECO:0000313" key="1">
    <source>
        <dbReference type="EMBL" id="RUT03837.1"/>
    </source>
</evidence>
<gene>
    <name evidence="1" type="ORF">DSM106972_047510</name>
</gene>
<reference evidence="1" key="2">
    <citation type="journal article" date="2019" name="Genome Biol. Evol.">
        <title>Day and night: Metabolic profiles and evolutionary relationships of six axenic non-marine cyanobacteria.</title>
        <authorList>
            <person name="Will S.E."/>
            <person name="Henke P."/>
            <person name="Boedeker C."/>
            <person name="Huang S."/>
            <person name="Brinkmann H."/>
            <person name="Rohde M."/>
            <person name="Jarek M."/>
            <person name="Friedl T."/>
            <person name="Seufert S."/>
            <person name="Schumacher M."/>
            <person name="Overmann J."/>
            <person name="Neumann-Schaal M."/>
            <person name="Petersen J."/>
        </authorList>
    </citation>
    <scope>NUCLEOTIDE SEQUENCE [LARGE SCALE GENOMIC DNA]</scope>
    <source>
        <strain evidence="1">PCC 7102</strain>
    </source>
</reference>
<keyword evidence="2" id="KW-1185">Reference proteome</keyword>
<dbReference type="AlphaFoldDB" id="A0A3S1D5E0"/>
<name>A0A3S1D5E0_9CYAN</name>
<sequence>MNYDFHTLYSSDTAFNCDVVSESKHEYMGRLYILAAEEPKLLNLGIEKEWFLSHSQGQFLVCGHINTDGQWSLSSYKSLEPSLRYTTQSEIFDRVFSTDYVKEVLQLRSELGMELQQPILLNNGANDSNDESSDATVTKVYTNFSNNENISIDKLDILRDLLLRLSPLELKEFEESGLHTQESAVTIVTLPQESVLIEEMQKVELSEIQDALIEKVLEDYQQHNTSEFILTDEATVTIHVEEDYFVLLSTEDGHTILSATMEGEVLDKLKEVDARQFMFMLQQQEAPVELNTQNPAVDQLTMD</sequence>
<dbReference type="RefSeq" id="WP_127083114.1">
    <property type="nucleotide sequence ID" value="NZ_RSCL01000012.1"/>
</dbReference>
<comment type="caution">
    <text evidence="1">The sequence shown here is derived from an EMBL/GenBank/DDBJ whole genome shotgun (WGS) entry which is preliminary data.</text>
</comment>
<protein>
    <submittedName>
        <fullName evidence="1">Uncharacterized protein</fullName>
    </submittedName>
</protein>